<feature type="domain" description="RING-type" evidence="4">
    <location>
        <begin position="118"/>
        <end position="160"/>
    </location>
</feature>
<organism evidence="5 6">
    <name type="scientific">Coffea canephora</name>
    <name type="common">Robusta coffee</name>
    <dbReference type="NCBI Taxonomy" id="49390"/>
    <lineage>
        <taxon>Eukaryota</taxon>
        <taxon>Viridiplantae</taxon>
        <taxon>Streptophyta</taxon>
        <taxon>Embryophyta</taxon>
        <taxon>Tracheophyta</taxon>
        <taxon>Spermatophyta</taxon>
        <taxon>Magnoliopsida</taxon>
        <taxon>eudicotyledons</taxon>
        <taxon>Gunneridae</taxon>
        <taxon>Pentapetalae</taxon>
        <taxon>asterids</taxon>
        <taxon>lamiids</taxon>
        <taxon>Gentianales</taxon>
        <taxon>Rubiaceae</taxon>
        <taxon>Ixoroideae</taxon>
        <taxon>Gardenieae complex</taxon>
        <taxon>Bertiereae - Coffeeae clade</taxon>
        <taxon>Coffeeae</taxon>
        <taxon>Coffea</taxon>
    </lineage>
</organism>
<dbReference type="CDD" id="cd16461">
    <property type="entry name" value="RING-H2_EL5-like"/>
    <property type="match status" value="1"/>
</dbReference>
<dbReference type="InParanoid" id="A0A068TUA0"/>
<evidence type="ECO:0000256" key="1">
    <source>
        <dbReference type="PROSITE-ProRule" id="PRU00175"/>
    </source>
</evidence>
<evidence type="ECO:0000256" key="2">
    <source>
        <dbReference type="SAM" id="MobiDB-lite"/>
    </source>
</evidence>
<dbReference type="Pfam" id="PF13639">
    <property type="entry name" value="zf-RING_2"/>
    <property type="match status" value="1"/>
</dbReference>
<evidence type="ECO:0000313" key="6">
    <source>
        <dbReference type="Proteomes" id="UP000295252"/>
    </source>
</evidence>
<dbReference type="PANTHER" id="PTHR47035:SF3">
    <property type="entry name" value="OS11G0150450 PROTEIN"/>
    <property type="match status" value="1"/>
</dbReference>
<dbReference type="PANTHER" id="PTHR47035">
    <property type="entry name" value="OS11G0150450 PROTEIN"/>
    <property type="match status" value="1"/>
</dbReference>
<dbReference type="Proteomes" id="UP000295252">
    <property type="component" value="Chromosome IV"/>
</dbReference>
<dbReference type="SMART" id="SM00184">
    <property type="entry name" value="RING"/>
    <property type="match status" value="1"/>
</dbReference>
<gene>
    <name evidence="5" type="ORF">GSCOC_T00029570001</name>
</gene>
<keyword evidence="1" id="KW-0479">Metal-binding</keyword>
<feature type="compositionally biased region" description="Polar residues" evidence="2">
    <location>
        <begin position="190"/>
        <end position="217"/>
    </location>
</feature>
<keyword evidence="1" id="KW-0862">Zinc</keyword>
<dbReference type="GO" id="GO:0008270">
    <property type="term" value="F:zinc ion binding"/>
    <property type="evidence" value="ECO:0007669"/>
    <property type="project" value="UniProtKB-KW"/>
</dbReference>
<keyword evidence="1" id="KW-0863">Zinc-finger</keyword>
<reference evidence="6" key="1">
    <citation type="journal article" date="2014" name="Science">
        <title>The coffee genome provides insight into the convergent evolution of caffeine biosynthesis.</title>
        <authorList>
            <person name="Denoeud F."/>
            <person name="Carretero-Paulet L."/>
            <person name="Dereeper A."/>
            <person name="Droc G."/>
            <person name="Guyot R."/>
            <person name="Pietrella M."/>
            <person name="Zheng C."/>
            <person name="Alberti A."/>
            <person name="Anthony F."/>
            <person name="Aprea G."/>
            <person name="Aury J.M."/>
            <person name="Bento P."/>
            <person name="Bernard M."/>
            <person name="Bocs S."/>
            <person name="Campa C."/>
            <person name="Cenci A."/>
            <person name="Combes M.C."/>
            <person name="Crouzillat D."/>
            <person name="Da Silva C."/>
            <person name="Daddiego L."/>
            <person name="De Bellis F."/>
            <person name="Dussert S."/>
            <person name="Garsmeur O."/>
            <person name="Gayraud T."/>
            <person name="Guignon V."/>
            <person name="Jahn K."/>
            <person name="Jamilloux V."/>
            <person name="Joet T."/>
            <person name="Labadie K."/>
            <person name="Lan T."/>
            <person name="Leclercq J."/>
            <person name="Lepelley M."/>
            <person name="Leroy T."/>
            <person name="Li L.T."/>
            <person name="Librado P."/>
            <person name="Lopez L."/>
            <person name="Munoz A."/>
            <person name="Noel B."/>
            <person name="Pallavicini A."/>
            <person name="Perrotta G."/>
            <person name="Poncet V."/>
            <person name="Pot D."/>
            <person name="Priyono X."/>
            <person name="Rigoreau M."/>
            <person name="Rouard M."/>
            <person name="Rozas J."/>
            <person name="Tranchant-Dubreuil C."/>
            <person name="VanBuren R."/>
            <person name="Zhang Q."/>
            <person name="Andrade A.C."/>
            <person name="Argout X."/>
            <person name="Bertrand B."/>
            <person name="de Kochko A."/>
            <person name="Graziosi G."/>
            <person name="Henry R.J."/>
            <person name="Jayarama X."/>
            <person name="Ming R."/>
            <person name="Nagai C."/>
            <person name="Rounsley S."/>
            <person name="Sankoff D."/>
            <person name="Giuliano G."/>
            <person name="Albert V.A."/>
            <person name="Wincker P."/>
            <person name="Lashermes P."/>
        </authorList>
    </citation>
    <scope>NUCLEOTIDE SEQUENCE [LARGE SCALE GENOMIC DNA]</scope>
    <source>
        <strain evidence="6">cv. DH200-94</strain>
    </source>
</reference>
<dbReference type="EMBL" id="HG739088">
    <property type="protein sequence ID" value="CDO99870.1"/>
    <property type="molecule type" value="Genomic_DNA"/>
</dbReference>
<evidence type="ECO:0000313" key="5">
    <source>
        <dbReference type="EMBL" id="CDO99870.1"/>
    </source>
</evidence>
<feature type="compositionally biased region" description="Basic and acidic residues" evidence="2">
    <location>
        <begin position="219"/>
        <end position="258"/>
    </location>
</feature>
<dbReference type="OrthoDB" id="8062037at2759"/>
<name>A0A068TUA0_COFCA</name>
<dbReference type="AlphaFoldDB" id="A0A068TUA0"/>
<dbReference type="InterPro" id="IPR001841">
    <property type="entry name" value="Znf_RING"/>
</dbReference>
<dbReference type="PhylomeDB" id="A0A068TUA0"/>
<dbReference type="OMA" id="IRAQHTI"/>
<protein>
    <recommendedName>
        <fullName evidence="4">RING-type domain-containing protein</fullName>
    </recommendedName>
</protein>
<keyword evidence="6" id="KW-1185">Reference proteome</keyword>
<dbReference type="Gramene" id="CDO99870">
    <property type="protein sequence ID" value="CDO99870"/>
    <property type="gene ID" value="GSCOC_T00029570001"/>
</dbReference>
<dbReference type="Gene3D" id="3.30.40.10">
    <property type="entry name" value="Zinc/RING finger domain, C3HC4 (zinc finger)"/>
    <property type="match status" value="1"/>
</dbReference>
<sequence length="258" mass="28942">MMSSGTNLVMTVIGFAVSTMFIVFVCTRLICARIQLNASRRSFARAHRSDLSILERGLHGLEPVIFANFPTKKYGDNFFSSGENNHSKSCAPNELTYILSVFFFPRVNLVLCSGCGVCAVCLADYHKEDTLRILPSCGHFFHAACIDIWLHQHSTCPVCRVSLRELTERKRFMQPLFSSAIRAQHTIQPANLNTHHSSNSHRLSSTPRDGQRMQPSQDGCRHSERAGVEDRQSNPILNDDRQITKKSGNKEMESPSNA</sequence>
<dbReference type="SUPFAM" id="SSF57850">
    <property type="entry name" value="RING/U-box"/>
    <property type="match status" value="1"/>
</dbReference>
<accession>A0A068TUA0</accession>
<keyword evidence="3" id="KW-1133">Transmembrane helix</keyword>
<feature type="region of interest" description="Disordered" evidence="2">
    <location>
        <begin position="190"/>
        <end position="258"/>
    </location>
</feature>
<keyword evidence="3" id="KW-0812">Transmembrane</keyword>
<dbReference type="InterPro" id="IPR053070">
    <property type="entry name" value="RING-type_E3_ubiquitin-ligase"/>
</dbReference>
<dbReference type="PROSITE" id="PS50089">
    <property type="entry name" value="ZF_RING_2"/>
    <property type="match status" value="1"/>
</dbReference>
<evidence type="ECO:0000256" key="3">
    <source>
        <dbReference type="SAM" id="Phobius"/>
    </source>
</evidence>
<proteinExistence type="predicted"/>
<dbReference type="InterPro" id="IPR013083">
    <property type="entry name" value="Znf_RING/FYVE/PHD"/>
</dbReference>
<keyword evidence="3" id="KW-0472">Membrane</keyword>
<evidence type="ECO:0000259" key="4">
    <source>
        <dbReference type="PROSITE" id="PS50089"/>
    </source>
</evidence>
<feature type="transmembrane region" description="Helical" evidence="3">
    <location>
        <begin position="12"/>
        <end position="31"/>
    </location>
</feature>